<name>A0A4D9E220_9SAUR</name>
<dbReference type="Proteomes" id="UP000297703">
    <property type="component" value="Unassembled WGS sequence"/>
</dbReference>
<reference evidence="1 2" key="1">
    <citation type="submission" date="2019-04" db="EMBL/GenBank/DDBJ databases">
        <title>Draft genome of the big-headed turtle Platysternon megacephalum.</title>
        <authorList>
            <person name="Gong S."/>
        </authorList>
    </citation>
    <scope>NUCLEOTIDE SEQUENCE [LARGE SCALE GENOMIC DNA]</scope>
    <source>
        <strain evidence="1">DO16091913</strain>
        <tissue evidence="1">Muscle</tissue>
    </source>
</reference>
<proteinExistence type="predicted"/>
<protein>
    <submittedName>
        <fullName evidence="1">Centrosomal protein of 112 kDa-like protein</fullName>
    </submittedName>
</protein>
<dbReference type="AlphaFoldDB" id="A0A4D9E220"/>
<keyword evidence="2" id="KW-1185">Reference proteome</keyword>
<comment type="caution">
    <text evidence="1">The sequence shown here is derived from an EMBL/GenBank/DDBJ whole genome shotgun (WGS) entry which is preliminary data.</text>
</comment>
<reference evidence="1 2" key="2">
    <citation type="submission" date="2019-04" db="EMBL/GenBank/DDBJ databases">
        <title>The genome sequence of big-headed turtle.</title>
        <authorList>
            <person name="Gong S."/>
        </authorList>
    </citation>
    <scope>NUCLEOTIDE SEQUENCE [LARGE SCALE GENOMIC DNA]</scope>
    <source>
        <strain evidence="1">DO16091913</strain>
        <tissue evidence="1">Muscle</tissue>
    </source>
</reference>
<evidence type="ECO:0000313" key="1">
    <source>
        <dbReference type="EMBL" id="TFK03527.1"/>
    </source>
</evidence>
<evidence type="ECO:0000313" key="2">
    <source>
        <dbReference type="Proteomes" id="UP000297703"/>
    </source>
</evidence>
<gene>
    <name evidence="1" type="ORF">DR999_PMT14087</name>
</gene>
<accession>A0A4D9E220</accession>
<dbReference type="EMBL" id="QXTE01000157">
    <property type="protein sequence ID" value="TFK03527.1"/>
    <property type="molecule type" value="Genomic_DNA"/>
</dbReference>
<sequence length="109" mass="11616">MCQMREEAQLSSLPFVELGVSPLPPQGPSSVNLCLSPISNSAKLPLVPPLQAPDLACGAAGTPFRGCLPPRDLERVCVAESPSCFSSQVKLTTFLPCRLLQYLPLEPPV</sequence>
<organism evidence="1 2">
    <name type="scientific">Platysternon megacephalum</name>
    <name type="common">big-headed turtle</name>
    <dbReference type="NCBI Taxonomy" id="55544"/>
    <lineage>
        <taxon>Eukaryota</taxon>
        <taxon>Metazoa</taxon>
        <taxon>Chordata</taxon>
        <taxon>Craniata</taxon>
        <taxon>Vertebrata</taxon>
        <taxon>Euteleostomi</taxon>
        <taxon>Archelosauria</taxon>
        <taxon>Testudinata</taxon>
        <taxon>Testudines</taxon>
        <taxon>Cryptodira</taxon>
        <taxon>Durocryptodira</taxon>
        <taxon>Testudinoidea</taxon>
        <taxon>Platysternidae</taxon>
        <taxon>Platysternon</taxon>
    </lineage>
</organism>